<evidence type="ECO:0000256" key="4">
    <source>
        <dbReference type="ARBA" id="ARBA00023163"/>
    </source>
</evidence>
<dbReference type="Proteomes" id="UP000707138">
    <property type="component" value="Unassembled WGS sequence"/>
</dbReference>
<comment type="similarity">
    <text evidence="1">Belongs to the LysR transcriptional regulatory family.</text>
</comment>
<keyword evidence="4" id="KW-0804">Transcription</keyword>
<dbReference type="EMBL" id="JACJLA010000033">
    <property type="protein sequence ID" value="MBM6913684.1"/>
    <property type="molecule type" value="Genomic_DNA"/>
</dbReference>
<comment type="caution">
    <text evidence="6">The sequence shown here is derived from an EMBL/GenBank/DDBJ whole genome shotgun (WGS) entry which is preliminary data.</text>
</comment>
<dbReference type="PANTHER" id="PTHR30126">
    <property type="entry name" value="HTH-TYPE TRANSCRIPTIONAL REGULATOR"/>
    <property type="match status" value="1"/>
</dbReference>
<keyword evidence="3" id="KW-0238">DNA-binding</keyword>
<sequence>MDAAYSYFLITAEEKNFTKAANRAHITQQSLSEHIKRLEENFRVKLFHRRPHVSLTEAGKIMYKRVLQLRHIEELMRRELQQNHNGHSGTLVVGMHTTRAKLILPEILPQFCTSYPGVSLSVLHAESDALLEQLFSGTIDLFLGTDCPNSPDTIQIPVKEARLYLVISNELFNQYMHAHFTQDTPSINLSHYTDLPLIMSPPNSRLYQTVSHFLADTGIRLTSRLTVSDTDTQLLLVGKNLGACFCNDLLLPKISQLNKTVFAGNPLHYYPVTGLTHHDSLRIVYSRYKYMPLYMQSFIQCIKDYFQQIPSHHTRLHEQFPFHNKKPHV</sequence>
<dbReference type="PROSITE" id="PS50931">
    <property type="entry name" value="HTH_LYSR"/>
    <property type="match status" value="1"/>
</dbReference>
<dbReference type="PANTHER" id="PTHR30126:SF40">
    <property type="entry name" value="HTH-TYPE TRANSCRIPTIONAL REGULATOR GLTR"/>
    <property type="match status" value="1"/>
</dbReference>
<dbReference type="CDD" id="cd05466">
    <property type="entry name" value="PBP2_LTTR_substrate"/>
    <property type="match status" value="1"/>
</dbReference>
<protein>
    <submittedName>
        <fullName evidence="6">LysR family transcriptional regulator</fullName>
    </submittedName>
</protein>
<dbReference type="SUPFAM" id="SSF46785">
    <property type="entry name" value="Winged helix' DNA-binding domain"/>
    <property type="match status" value="1"/>
</dbReference>
<name>A0ABS2GKJ7_9FIRM</name>
<proteinExistence type="inferred from homology"/>
<dbReference type="Gene3D" id="3.40.190.290">
    <property type="match status" value="1"/>
</dbReference>
<dbReference type="Pfam" id="PF03466">
    <property type="entry name" value="LysR_substrate"/>
    <property type="match status" value="1"/>
</dbReference>
<evidence type="ECO:0000313" key="6">
    <source>
        <dbReference type="EMBL" id="MBM6913684.1"/>
    </source>
</evidence>
<dbReference type="RefSeq" id="WP_205088531.1">
    <property type="nucleotide sequence ID" value="NZ_JACJLA010000033.1"/>
</dbReference>
<dbReference type="InterPro" id="IPR005119">
    <property type="entry name" value="LysR_subst-bd"/>
</dbReference>
<gene>
    <name evidence="6" type="ORF">H6A01_10245</name>
</gene>
<dbReference type="InterPro" id="IPR036390">
    <property type="entry name" value="WH_DNA-bd_sf"/>
</dbReference>
<keyword evidence="2" id="KW-0805">Transcription regulation</keyword>
<feature type="domain" description="HTH lysR-type" evidence="5">
    <location>
        <begin position="1"/>
        <end position="56"/>
    </location>
</feature>
<keyword evidence="7" id="KW-1185">Reference proteome</keyword>
<dbReference type="PRINTS" id="PR00039">
    <property type="entry name" value="HTHLYSR"/>
</dbReference>
<dbReference type="InterPro" id="IPR036388">
    <property type="entry name" value="WH-like_DNA-bd_sf"/>
</dbReference>
<dbReference type="InterPro" id="IPR000847">
    <property type="entry name" value="LysR_HTH_N"/>
</dbReference>
<accession>A0ABS2GKJ7</accession>
<evidence type="ECO:0000256" key="1">
    <source>
        <dbReference type="ARBA" id="ARBA00009437"/>
    </source>
</evidence>
<evidence type="ECO:0000256" key="3">
    <source>
        <dbReference type="ARBA" id="ARBA00023125"/>
    </source>
</evidence>
<dbReference type="Pfam" id="PF00126">
    <property type="entry name" value="HTH_1"/>
    <property type="match status" value="1"/>
</dbReference>
<organism evidence="6 7">
    <name type="scientific">Veillonella magna</name>
    <dbReference type="NCBI Taxonomy" id="464322"/>
    <lineage>
        <taxon>Bacteria</taxon>
        <taxon>Bacillati</taxon>
        <taxon>Bacillota</taxon>
        <taxon>Negativicutes</taxon>
        <taxon>Veillonellales</taxon>
        <taxon>Veillonellaceae</taxon>
        <taxon>Veillonella</taxon>
    </lineage>
</organism>
<reference evidence="6 7" key="1">
    <citation type="journal article" date="2021" name="Sci. Rep.">
        <title>The distribution of antibiotic resistance genes in chicken gut microbiota commensals.</title>
        <authorList>
            <person name="Juricova H."/>
            <person name="Matiasovicova J."/>
            <person name="Kubasova T."/>
            <person name="Cejkova D."/>
            <person name="Rychlik I."/>
        </authorList>
    </citation>
    <scope>NUCLEOTIDE SEQUENCE [LARGE SCALE GENOMIC DNA]</scope>
    <source>
        <strain evidence="6 7">An537</strain>
    </source>
</reference>
<dbReference type="Gene3D" id="1.10.10.10">
    <property type="entry name" value="Winged helix-like DNA-binding domain superfamily/Winged helix DNA-binding domain"/>
    <property type="match status" value="1"/>
</dbReference>
<evidence type="ECO:0000313" key="7">
    <source>
        <dbReference type="Proteomes" id="UP000707138"/>
    </source>
</evidence>
<evidence type="ECO:0000259" key="5">
    <source>
        <dbReference type="PROSITE" id="PS50931"/>
    </source>
</evidence>
<evidence type="ECO:0000256" key="2">
    <source>
        <dbReference type="ARBA" id="ARBA00023015"/>
    </source>
</evidence>
<dbReference type="SUPFAM" id="SSF53850">
    <property type="entry name" value="Periplasmic binding protein-like II"/>
    <property type="match status" value="1"/>
</dbReference>